<dbReference type="GeneTree" id="ENSGT00950000183090"/>
<protein>
    <recommendedName>
        <fullName evidence="12">Mannosyltransferase</fullName>
        <ecNumber evidence="12">2.4.1.-</ecNumber>
    </recommendedName>
</protein>
<accession>A0A8C3VP45</accession>
<keyword evidence="7 12" id="KW-0256">Endoplasmic reticulum</keyword>
<dbReference type="EC" id="2.4.1.-" evidence="12"/>
<reference evidence="13" key="2">
    <citation type="submission" date="2025-09" db="UniProtKB">
        <authorList>
            <consortium name="Ensembl"/>
        </authorList>
    </citation>
    <scope>IDENTIFICATION</scope>
</reference>
<feature type="transmembrane region" description="Helical" evidence="12">
    <location>
        <begin position="220"/>
        <end position="243"/>
    </location>
</feature>
<feature type="transmembrane region" description="Helical" evidence="12">
    <location>
        <begin position="273"/>
        <end position="292"/>
    </location>
</feature>
<feature type="transmembrane region" description="Helical" evidence="12">
    <location>
        <begin position="158"/>
        <end position="177"/>
    </location>
</feature>
<comment type="similarity">
    <text evidence="3 12">Belongs to the glycosyltransferase 22 family.</text>
</comment>
<feature type="transmembrane region" description="Helical" evidence="12">
    <location>
        <begin position="299"/>
        <end position="317"/>
    </location>
</feature>
<feature type="transmembrane region" description="Helical" evidence="12">
    <location>
        <begin position="132"/>
        <end position="151"/>
    </location>
</feature>
<evidence type="ECO:0000256" key="9">
    <source>
        <dbReference type="ARBA" id="ARBA00023136"/>
    </source>
</evidence>
<dbReference type="PANTHER" id="PTHR22760">
    <property type="entry name" value="GLYCOSYLTRANSFERASE"/>
    <property type="match status" value="1"/>
</dbReference>
<evidence type="ECO:0000256" key="5">
    <source>
        <dbReference type="ARBA" id="ARBA00022679"/>
    </source>
</evidence>
<evidence type="ECO:0000256" key="8">
    <source>
        <dbReference type="ARBA" id="ARBA00022989"/>
    </source>
</evidence>
<dbReference type="AlphaFoldDB" id="A0A8C3VP45"/>
<feature type="transmembrane region" description="Helical" evidence="12">
    <location>
        <begin position="79"/>
        <end position="99"/>
    </location>
</feature>
<dbReference type="GO" id="GO:0006488">
    <property type="term" value="P:dolichol-linked oligosaccharide biosynthetic process"/>
    <property type="evidence" value="ECO:0007669"/>
    <property type="project" value="Ensembl"/>
</dbReference>
<keyword evidence="9 12" id="KW-0472">Membrane</keyword>
<dbReference type="Pfam" id="PF03901">
    <property type="entry name" value="Glyco_transf_22"/>
    <property type="match status" value="1"/>
</dbReference>
<dbReference type="InterPro" id="IPR005599">
    <property type="entry name" value="GPI_mannosylTrfase"/>
</dbReference>
<evidence type="ECO:0000256" key="10">
    <source>
        <dbReference type="ARBA" id="ARBA00044721"/>
    </source>
</evidence>
<comment type="subcellular location">
    <subcellularLocation>
        <location evidence="1 12">Endoplasmic reticulum membrane</location>
        <topology evidence="1 12">Multi-pass membrane protein</topology>
    </subcellularLocation>
</comment>
<keyword evidence="5" id="KW-0808">Transferase</keyword>
<evidence type="ECO:0000256" key="3">
    <source>
        <dbReference type="ARBA" id="ARBA00007063"/>
    </source>
</evidence>
<dbReference type="GO" id="GO:0005789">
    <property type="term" value="C:endoplasmic reticulum membrane"/>
    <property type="evidence" value="ECO:0007669"/>
    <property type="project" value="UniProtKB-SubCell"/>
</dbReference>
<gene>
    <name evidence="13" type="primary">ALG12</name>
</gene>
<evidence type="ECO:0000256" key="6">
    <source>
        <dbReference type="ARBA" id="ARBA00022692"/>
    </source>
</evidence>
<comment type="function">
    <text evidence="10">Mannosyltransferase that operates in the biosynthetic pathway of dolichol-linked oligosaccharides, the glycan precursors employed in protein asparagine (N)-glycosylation. The assembly of dolichol-linked oligosaccharides begins on the cytosolic side of the endoplasmic reticulum membrane and finishes in its lumen. The sequential addition of sugars to dolichol pyrophosphate produces dolichol-linked oligosaccharides containing fourteen sugars, including two GlcNAcs, nine mannoses and three glucoses. Once assembled, the oligosaccharide is transferred from the lipid to nascent proteins by oligosaccharyltransferases. In the lumen of the endoplasmic reticulum, adds the eighth mannose residue in an alpha-1,6 linkage onto Man(7)GlcNAc(2)-PP-dolichol to produce Man(8)GlcNAc(2)-PP-dolichol.</text>
</comment>
<evidence type="ECO:0000256" key="7">
    <source>
        <dbReference type="ARBA" id="ARBA00022824"/>
    </source>
</evidence>
<comment type="pathway">
    <text evidence="2">Protein modification; protein glycosylation.</text>
</comment>
<evidence type="ECO:0000256" key="4">
    <source>
        <dbReference type="ARBA" id="ARBA00022676"/>
    </source>
</evidence>
<dbReference type="PANTHER" id="PTHR22760:SF1">
    <property type="entry name" value="DOL-P-MAN:MAN(7)GLCNAC(2)-PP-DOL ALPHA-1,6-MANNOSYLTRANSFERASE"/>
    <property type="match status" value="1"/>
</dbReference>
<feature type="transmembrane region" description="Helical" evidence="12">
    <location>
        <begin position="108"/>
        <end position="126"/>
    </location>
</feature>
<proteinExistence type="inferred from homology"/>
<feature type="transmembrane region" description="Helical" evidence="12">
    <location>
        <begin position="350"/>
        <end position="369"/>
    </location>
</feature>
<keyword evidence="14" id="KW-1185">Reference proteome</keyword>
<reference evidence="13" key="1">
    <citation type="submission" date="2025-08" db="UniProtKB">
        <authorList>
            <consortium name="Ensembl"/>
        </authorList>
    </citation>
    <scope>IDENTIFICATION</scope>
</reference>
<evidence type="ECO:0000256" key="1">
    <source>
        <dbReference type="ARBA" id="ARBA00004477"/>
    </source>
</evidence>
<feature type="transmembrane region" description="Helical" evidence="12">
    <location>
        <begin position="21"/>
        <end position="38"/>
    </location>
</feature>
<dbReference type="PROSITE" id="PS51257">
    <property type="entry name" value="PROKAR_LIPOPROTEIN"/>
    <property type="match status" value="1"/>
</dbReference>
<organism evidence="13 14">
    <name type="scientific">Catagonus wagneri</name>
    <name type="common">Chacoan peccary</name>
    <dbReference type="NCBI Taxonomy" id="51154"/>
    <lineage>
        <taxon>Eukaryota</taxon>
        <taxon>Metazoa</taxon>
        <taxon>Chordata</taxon>
        <taxon>Craniata</taxon>
        <taxon>Vertebrata</taxon>
        <taxon>Euteleostomi</taxon>
        <taxon>Mammalia</taxon>
        <taxon>Eutheria</taxon>
        <taxon>Laurasiatheria</taxon>
        <taxon>Artiodactyla</taxon>
        <taxon>Suina</taxon>
        <taxon>Tayassuidae</taxon>
        <taxon>Catagonus</taxon>
    </lineage>
</organism>
<evidence type="ECO:0000313" key="14">
    <source>
        <dbReference type="Proteomes" id="UP000694540"/>
    </source>
</evidence>
<keyword evidence="6 12" id="KW-0812">Transmembrane</keyword>
<evidence type="ECO:0000256" key="11">
    <source>
        <dbReference type="ARBA" id="ARBA00048899"/>
    </source>
</evidence>
<dbReference type="UniPathway" id="UPA00378"/>
<name>A0A8C3VP45_9CETA</name>
<dbReference type="GO" id="GO:0052917">
    <property type="term" value="F:dol-P-Man:Man(7)GlcNAc(2)-PP-Dol alpha-1,6-mannosyltransferase activity"/>
    <property type="evidence" value="ECO:0007669"/>
    <property type="project" value="UniProtKB-EC"/>
</dbReference>
<sequence>MKVREAEAQMGGKRPPGPGRHRWLLGLLVAVAACHLLVCPYTKVEESFNLQATHDLLYHRLDVGRFDHLEFPGVVPRTFLGPLLLAMLASPAVCALSLLEMSKFYSQLAVRAVLGLGVVWGLWTLQTEVRRRFGAMVASLFCWVTASQFHLMFYCSRTLPNVLALPFVLLALAAWLQQKWPRFIWLSAFAILVFRAELSLLLGLALLLPLCSRRLSVARALRCAAPAGVLCLGLTVAVDSYFWRALVWPEGKVLWYNTVLNKSSNWGTSPPLWYFYSALPRGLGCSLLFVPLGAVDRRALALLLPALGFVALYSLLPHKELRFIIYAFPLLNVVASRGCARVLNNYRKSWLYKAGSFFVIGHLVANAAYSATGLYVSHFNYPGGAALQRLHELVPPHKGVVVHIGVAAAQTGVSRFLEDNSAWRYEKHEDVQPGSERMLAYTHLLVEAAPEHLAPYRDTHRVLARVPGTAGPRLNLSRLPPFDVNLQTKLVLLERLGPS</sequence>
<comment type="catalytic activity">
    <reaction evidence="11">
        <text>an alpha-D-Man-(1-&gt;2)-alpha-D-Man-(1-&gt;2)-alpha-D-Man-(1-&gt;3)-[alpha-D-Man-(1-&gt;2)-alpha-D-Man-(1-&gt;3)-alpha-D-Man-(1-&gt;6)]-beta-D-Man-(1-&gt;4)-beta-D-GlcNAc-(1-&gt;4)-alpha-D-GlcNAc-diphospho-di-trans,poly-cis-dolichol + a di-trans,poly-cis-dolichyl beta-D-mannosyl phosphate = an alpha-D-Man-(1-&gt;2)-alpha-D-Man-(1-&gt;2)-alpha-D-Man-(1-&gt;3)-[alpha-D-Man-(1-&gt;2)-alpha-D-Man-(1-&gt;3)-[alpha-D-Man-(1-&gt;6)]-alpha-D-Man-(1-&gt;6)]-beta-D-Man-(1-&gt;4)-beta-D-GlcNAc-(1-&gt;4)-alpha-D-GlcNAc-diphospho-di-trans,poly-cis-dolichol + a di-trans,poly-cis-dolichyl phosphate + H(+)</text>
        <dbReference type="Rhea" id="RHEA:29535"/>
        <dbReference type="Rhea" id="RHEA-COMP:19498"/>
        <dbReference type="Rhea" id="RHEA-COMP:19501"/>
        <dbReference type="Rhea" id="RHEA-COMP:19518"/>
        <dbReference type="Rhea" id="RHEA-COMP:19519"/>
        <dbReference type="ChEBI" id="CHEBI:15378"/>
        <dbReference type="ChEBI" id="CHEBI:57683"/>
        <dbReference type="ChEBI" id="CHEBI:58211"/>
        <dbReference type="ChEBI" id="CHEBI:132517"/>
        <dbReference type="ChEBI" id="CHEBI:132519"/>
        <dbReference type="EC" id="2.4.1.260"/>
    </reaction>
    <physiologicalReaction direction="left-to-right" evidence="11">
        <dbReference type="Rhea" id="RHEA:29536"/>
    </physiologicalReaction>
</comment>
<keyword evidence="4 12" id="KW-0328">Glycosyltransferase</keyword>
<evidence type="ECO:0000256" key="12">
    <source>
        <dbReference type="RuleBase" id="RU363075"/>
    </source>
</evidence>
<evidence type="ECO:0000256" key="2">
    <source>
        <dbReference type="ARBA" id="ARBA00004922"/>
    </source>
</evidence>
<dbReference type="Ensembl" id="ENSCWAT00000001549.1">
    <property type="protein sequence ID" value="ENSCWAP00000001403.1"/>
    <property type="gene ID" value="ENSCWAG00000001176.1"/>
</dbReference>
<keyword evidence="8 12" id="KW-1133">Transmembrane helix</keyword>
<dbReference type="Proteomes" id="UP000694540">
    <property type="component" value="Unplaced"/>
</dbReference>
<feature type="transmembrane region" description="Helical" evidence="12">
    <location>
        <begin position="183"/>
        <end position="208"/>
    </location>
</feature>
<feature type="transmembrane region" description="Helical" evidence="12">
    <location>
        <begin position="323"/>
        <end position="343"/>
    </location>
</feature>
<evidence type="ECO:0000313" key="13">
    <source>
        <dbReference type="Ensembl" id="ENSCWAP00000001403.1"/>
    </source>
</evidence>